<proteinExistence type="predicted"/>
<evidence type="ECO:0000313" key="2">
    <source>
        <dbReference type="EMBL" id="QFZ83519.1"/>
    </source>
</evidence>
<protein>
    <submittedName>
        <fullName evidence="2">Uncharacterized protein</fullName>
    </submittedName>
</protein>
<organism evidence="2 3">
    <name type="scientific">Variovorax paradoxus</name>
    <dbReference type="NCBI Taxonomy" id="34073"/>
    <lineage>
        <taxon>Bacteria</taxon>
        <taxon>Pseudomonadati</taxon>
        <taxon>Pseudomonadota</taxon>
        <taxon>Betaproteobacteria</taxon>
        <taxon>Burkholderiales</taxon>
        <taxon>Comamonadaceae</taxon>
        <taxon>Variovorax</taxon>
    </lineage>
</organism>
<feature type="signal peptide" evidence="1">
    <location>
        <begin position="1"/>
        <end position="21"/>
    </location>
</feature>
<gene>
    <name evidence="2" type="ORF">GFK26_12490</name>
</gene>
<accession>A0A5Q0M265</accession>
<dbReference type="RefSeq" id="WP_153282232.1">
    <property type="nucleotide sequence ID" value="NZ_CP045644.1"/>
</dbReference>
<feature type="chain" id="PRO_5025009503" evidence="1">
    <location>
        <begin position="22"/>
        <end position="224"/>
    </location>
</feature>
<evidence type="ECO:0000256" key="1">
    <source>
        <dbReference type="SAM" id="SignalP"/>
    </source>
</evidence>
<dbReference type="PROSITE" id="PS51257">
    <property type="entry name" value="PROKAR_LIPOPROTEIN"/>
    <property type="match status" value="1"/>
</dbReference>
<dbReference type="Proteomes" id="UP000326780">
    <property type="component" value="Chromosome"/>
</dbReference>
<keyword evidence="1" id="KW-0732">Signal</keyword>
<dbReference type="EMBL" id="CP045644">
    <property type="protein sequence ID" value="QFZ83519.1"/>
    <property type="molecule type" value="Genomic_DNA"/>
</dbReference>
<sequence>MSRRYVFVVAPLLLIACVATAQPQPRSSLDERTFFGFTMNGVTPRKGWNNNVGFRVGSAQMWDDEFRVDQERGPVWVTEPMRVNLYMTADGVIREATFRLNTFKSLGEQITPAIRKQRIEELVDRISEKLGAKPSTRQPMRWKLLSLDARAPRIETEEISWIRPWGEVALYTCSYQSYPYYHCGETDYAPALLIQTNEIQQNYREAIEAGKKSRQATDAQRSKM</sequence>
<name>A0A5Q0M265_VARPD</name>
<dbReference type="AlphaFoldDB" id="A0A5Q0M265"/>
<evidence type="ECO:0000313" key="3">
    <source>
        <dbReference type="Proteomes" id="UP000326780"/>
    </source>
</evidence>
<reference evidence="2 3" key="1">
    <citation type="submission" date="2019-10" db="EMBL/GenBank/DDBJ databases">
        <title>Complete genome sequence of Variovorax paradoxus 5C-2.</title>
        <authorList>
            <person name="Gogoleva N.E."/>
            <person name="Balkin A.S."/>
        </authorList>
    </citation>
    <scope>NUCLEOTIDE SEQUENCE [LARGE SCALE GENOMIC DNA]</scope>
    <source>
        <strain evidence="2 3">5C-2</strain>
    </source>
</reference>